<keyword evidence="4" id="KW-0109">Calcium transport</keyword>
<evidence type="ECO:0000256" key="15">
    <source>
        <dbReference type="SAM" id="Phobius"/>
    </source>
</evidence>
<keyword evidence="11" id="KW-0496">Mitochondrion</keyword>
<keyword evidence="13" id="KW-0407">Ion channel</keyword>
<dbReference type="Proteomes" id="UP000243459">
    <property type="component" value="Chromosome 2"/>
</dbReference>
<dbReference type="GO" id="GO:1990246">
    <property type="term" value="C:uniplex complex"/>
    <property type="evidence" value="ECO:0007669"/>
    <property type="project" value="TreeGrafter"/>
</dbReference>
<dbReference type="AlphaFoldDB" id="A0A5P1FKM6"/>
<evidence type="ECO:0000256" key="4">
    <source>
        <dbReference type="ARBA" id="ARBA00022568"/>
    </source>
</evidence>
<evidence type="ECO:0000256" key="6">
    <source>
        <dbReference type="ARBA" id="ARBA00022692"/>
    </source>
</evidence>
<evidence type="ECO:0000256" key="11">
    <source>
        <dbReference type="ARBA" id="ARBA00023128"/>
    </source>
</evidence>
<dbReference type="InterPro" id="IPR006769">
    <property type="entry name" value="MCU_C"/>
</dbReference>
<protein>
    <recommendedName>
        <fullName evidence="16">Calcium uniporter protein C-terminal domain-containing protein</fullName>
    </recommendedName>
</protein>
<comment type="subcellular location">
    <subcellularLocation>
        <location evidence="1">Mitochondrion inner membrane</location>
        <topology evidence="1">Multi-pass membrane protein</topology>
    </subcellularLocation>
</comment>
<dbReference type="GO" id="GO:0036444">
    <property type="term" value="P:calcium import into the mitochondrion"/>
    <property type="evidence" value="ECO:0007669"/>
    <property type="project" value="EnsemblPlants"/>
</dbReference>
<evidence type="ECO:0000256" key="8">
    <source>
        <dbReference type="ARBA" id="ARBA00022837"/>
    </source>
</evidence>
<evidence type="ECO:0000256" key="12">
    <source>
        <dbReference type="ARBA" id="ARBA00023136"/>
    </source>
</evidence>
<evidence type="ECO:0000256" key="5">
    <source>
        <dbReference type="ARBA" id="ARBA00022673"/>
    </source>
</evidence>
<accession>A0A5P1FKM6</accession>
<organism evidence="17 18">
    <name type="scientific">Asparagus officinalis</name>
    <name type="common">Garden asparagus</name>
    <dbReference type="NCBI Taxonomy" id="4686"/>
    <lineage>
        <taxon>Eukaryota</taxon>
        <taxon>Viridiplantae</taxon>
        <taxon>Streptophyta</taxon>
        <taxon>Embryophyta</taxon>
        <taxon>Tracheophyta</taxon>
        <taxon>Spermatophyta</taxon>
        <taxon>Magnoliopsida</taxon>
        <taxon>Liliopsida</taxon>
        <taxon>Asparagales</taxon>
        <taxon>Asparagaceae</taxon>
        <taxon>Asparagoideae</taxon>
        <taxon>Asparagus</taxon>
    </lineage>
</organism>
<dbReference type="Pfam" id="PF04678">
    <property type="entry name" value="MCU"/>
    <property type="match status" value="1"/>
</dbReference>
<evidence type="ECO:0000256" key="9">
    <source>
        <dbReference type="ARBA" id="ARBA00022989"/>
    </source>
</evidence>
<keyword evidence="12 15" id="KW-0472">Membrane</keyword>
<evidence type="ECO:0000256" key="1">
    <source>
        <dbReference type="ARBA" id="ARBA00004448"/>
    </source>
</evidence>
<dbReference type="PANTHER" id="PTHR13462">
    <property type="entry name" value="CALCIUM UNIPORTER PROTEIN, MITOCHONDRIAL"/>
    <property type="match status" value="1"/>
</dbReference>
<keyword evidence="18" id="KW-1185">Reference proteome</keyword>
<evidence type="ECO:0000256" key="14">
    <source>
        <dbReference type="ARBA" id="ARBA00036634"/>
    </source>
</evidence>
<sequence>MVYIFSTQDLINVALSVFRFLFRGAVNLTHRVQPEPDPPLGQLLLHNEPTEDHGVELKRADVFTEAKRLLKLVNVEALKKKLDMETGEAVARTREEAVDIAKVLDDAGVVLLFRDKVYLHPDKVVELVRRAVPLALTPEDDPRREELKQLQKKKEELDMLAHKQVRRVLWSGLGLIILQGGLFFRLTFWEFSWDVMEPITFFFMTAGTAVGYAYFLLTSRDPTYQNLLTRLFVSRRKKLYQRKDFDIERFKELQRHCKSPLDQTRETEIEALHAVHKN</sequence>
<evidence type="ECO:0000256" key="10">
    <source>
        <dbReference type="ARBA" id="ARBA00023065"/>
    </source>
</evidence>
<comment type="similarity">
    <text evidence="2">Belongs to the MCU (TC 1.A.77) family.</text>
</comment>
<evidence type="ECO:0000256" key="2">
    <source>
        <dbReference type="ARBA" id="ARBA00005653"/>
    </source>
</evidence>
<keyword evidence="3" id="KW-0813">Transport</keyword>
<reference evidence="18" key="1">
    <citation type="journal article" date="2017" name="Nat. Commun.">
        <title>The asparagus genome sheds light on the origin and evolution of a young Y chromosome.</title>
        <authorList>
            <person name="Harkess A."/>
            <person name="Zhou J."/>
            <person name="Xu C."/>
            <person name="Bowers J.E."/>
            <person name="Van der Hulst R."/>
            <person name="Ayyampalayam S."/>
            <person name="Mercati F."/>
            <person name="Riccardi P."/>
            <person name="McKain M.R."/>
            <person name="Kakrana A."/>
            <person name="Tang H."/>
            <person name="Ray J."/>
            <person name="Groenendijk J."/>
            <person name="Arikit S."/>
            <person name="Mathioni S.M."/>
            <person name="Nakano M."/>
            <person name="Shan H."/>
            <person name="Telgmann-Rauber A."/>
            <person name="Kanno A."/>
            <person name="Yue Z."/>
            <person name="Chen H."/>
            <person name="Li W."/>
            <person name="Chen Y."/>
            <person name="Xu X."/>
            <person name="Zhang Y."/>
            <person name="Luo S."/>
            <person name="Chen H."/>
            <person name="Gao J."/>
            <person name="Mao Z."/>
            <person name="Pires J.C."/>
            <person name="Luo M."/>
            <person name="Kudrna D."/>
            <person name="Wing R.A."/>
            <person name="Meyers B.C."/>
            <person name="Yi K."/>
            <person name="Kong H."/>
            <person name="Lavrijsen P."/>
            <person name="Sunseri F."/>
            <person name="Falavigna A."/>
            <person name="Ye Y."/>
            <person name="Leebens-Mack J.H."/>
            <person name="Chen G."/>
        </authorList>
    </citation>
    <scope>NUCLEOTIDE SEQUENCE [LARGE SCALE GENOMIC DNA]</scope>
    <source>
        <strain evidence="18">cv. DH0086</strain>
    </source>
</reference>
<evidence type="ECO:0000256" key="13">
    <source>
        <dbReference type="ARBA" id="ARBA00023303"/>
    </source>
</evidence>
<dbReference type="GO" id="GO:0015292">
    <property type="term" value="F:uniporter activity"/>
    <property type="evidence" value="ECO:0007669"/>
    <property type="project" value="TreeGrafter"/>
</dbReference>
<keyword evidence="5" id="KW-0107">Calcium channel</keyword>
<keyword evidence="9 15" id="KW-1133">Transmembrane helix</keyword>
<keyword evidence="10" id="KW-0406">Ion transport</keyword>
<dbReference type="InterPro" id="IPR039055">
    <property type="entry name" value="MCU_fam"/>
</dbReference>
<feature type="domain" description="Calcium uniporter protein C-terminal" evidence="16">
    <location>
        <begin position="95"/>
        <end position="253"/>
    </location>
</feature>
<evidence type="ECO:0000256" key="3">
    <source>
        <dbReference type="ARBA" id="ARBA00022448"/>
    </source>
</evidence>
<keyword evidence="6 15" id="KW-0812">Transmembrane</keyword>
<proteinExistence type="inferred from homology"/>
<evidence type="ECO:0000256" key="7">
    <source>
        <dbReference type="ARBA" id="ARBA00022792"/>
    </source>
</evidence>
<comment type="catalytic activity">
    <reaction evidence="14">
        <text>Ca(2+)(in) = Ca(2+)(out)</text>
        <dbReference type="Rhea" id="RHEA:29671"/>
        <dbReference type="ChEBI" id="CHEBI:29108"/>
    </reaction>
</comment>
<keyword evidence="8" id="KW-0106">Calcium</keyword>
<evidence type="ECO:0000259" key="16">
    <source>
        <dbReference type="Pfam" id="PF04678"/>
    </source>
</evidence>
<dbReference type="PANTHER" id="PTHR13462:SF10">
    <property type="entry name" value="CALCIUM UNIPORTER PROTEIN, MITOCHONDRIAL"/>
    <property type="match status" value="1"/>
</dbReference>
<keyword evidence="7" id="KW-0999">Mitochondrion inner membrane</keyword>
<evidence type="ECO:0000313" key="17">
    <source>
        <dbReference type="EMBL" id="ONK78283.1"/>
    </source>
</evidence>
<gene>
    <name evidence="17" type="ORF">A4U43_C02F16650</name>
</gene>
<dbReference type="GO" id="GO:0051560">
    <property type="term" value="P:mitochondrial calcium ion homeostasis"/>
    <property type="evidence" value="ECO:0007669"/>
    <property type="project" value="InterPro"/>
</dbReference>
<feature type="transmembrane region" description="Helical" evidence="15">
    <location>
        <begin position="199"/>
        <end position="217"/>
    </location>
</feature>
<dbReference type="Gramene" id="ONK78283">
    <property type="protein sequence ID" value="ONK78283"/>
    <property type="gene ID" value="A4U43_C02F16650"/>
</dbReference>
<feature type="transmembrane region" description="Helical" evidence="15">
    <location>
        <begin position="168"/>
        <end position="187"/>
    </location>
</feature>
<dbReference type="OMA" id="HSFHANA"/>
<dbReference type="EMBL" id="CM007382">
    <property type="protein sequence ID" value="ONK78283.1"/>
    <property type="molecule type" value="Genomic_DNA"/>
</dbReference>
<name>A0A5P1FKM6_ASPOF</name>
<evidence type="ECO:0000313" key="18">
    <source>
        <dbReference type="Proteomes" id="UP000243459"/>
    </source>
</evidence>
<dbReference type="GO" id="GO:0005262">
    <property type="term" value="F:calcium channel activity"/>
    <property type="evidence" value="ECO:0007669"/>
    <property type="project" value="UniProtKB-KW"/>
</dbReference>